<dbReference type="PANTHER" id="PTHR21340:SF0">
    <property type="entry name" value="BIS(5'-NUCLEOSYL)-TETRAPHOSPHATASE [ASYMMETRICAL]"/>
    <property type="match status" value="1"/>
</dbReference>
<organism evidence="8 9">
    <name type="scientific">Hathewaya histolytica</name>
    <name type="common">Clostridium histolyticum</name>
    <dbReference type="NCBI Taxonomy" id="1498"/>
    <lineage>
        <taxon>Bacteria</taxon>
        <taxon>Bacillati</taxon>
        <taxon>Bacillota</taxon>
        <taxon>Clostridia</taxon>
        <taxon>Eubacteriales</taxon>
        <taxon>Clostridiaceae</taxon>
        <taxon>Hathewaya</taxon>
    </lineage>
</organism>
<feature type="domain" description="Nudix hydrolase" evidence="7">
    <location>
        <begin position="2"/>
        <end position="131"/>
    </location>
</feature>
<dbReference type="InterPro" id="IPR000086">
    <property type="entry name" value="NUDIX_hydrolase_dom"/>
</dbReference>
<keyword evidence="9" id="KW-1185">Reference proteome</keyword>
<dbReference type="GO" id="GO:0000166">
    <property type="term" value="F:nucleotide binding"/>
    <property type="evidence" value="ECO:0007669"/>
    <property type="project" value="UniProtKB-KW"/>
</dbReference>
<evidence type="ECO:0000256" key="1">
    <source>
        <dbReference type="ARBA" id="ARBA00005582"/>
    </source>
</evidence>
<evidence type="ECO:0000313" key="9">
    <source>
        <dbReference type="Proteomes" id="UP000308489"/>
    </source>
</evidence>
<dbReference type="InterPro" id="IPR020476">
    <property type="entry name" value="Nudix_hydrolase"/>
</dbReference>
<dbReference type="GO" id="GO:0004081">
    <property type="term" value="F:bis(5'-nucleosyl)-tetraphosphatase (asymmetrical) activity"/>
    <property type="evidence" value="ECO:0007669"/>
    <property type="project" value="TreeGrafter"/>
</dbReference>
<evidence type="ECO:0000256" key="5">
    <source>
        <dbReference type="ARBA" id="ARBA00032644"/>
    </source>
</evidence>
<name>A0A4U9R0R4_HATHI</name>
<evidence type="ECO:0000259" key="7">
    <source>
        <dbReference type="PROSITE" id="PS51462"/>
    </source>
</evidence>
<reference evidence="8 9" key="1">
    <citation type="submission" date="2019-05" db="EMBL/GenBank/DDBJ databases">
        <authorList>
            <consortium name="Pathogen Informatics"/>
        </authorList>
    </citation>
    <scope>NUCLEOTIDE SEQUENCE [LARGE SCALE GENOMIC DNA]</scope>
    <source>
        <strain evidence="8 9">NCTC503</strain>
    </source>
</reference>
<keyword evidence="4 6" id="KW-0378">Hydrolase</keyword>
<dbReference type="PROSITE" id="PS51462">
    <property type="entry name" value="NUDIX"/>
    <property type="match status" value="1"/>
</dbReference>
<dbReference type="PANTHER" id="PTHR21340">
    <property type="entry name" value="DIADENOSINE 5,5-P1,P4-TETRAPHOSPHATE PYROPHOSPHOHYDROLASE MUTT"/>
    <property type="match status" value="1"/>
</dbReference>
<dbReference type="PRINTS" id="PR00502">
    <property type="entry name" value="NUDIXFAMILY"/>
</dbReference>
<dbReference type="InterPro" id="IPR020084">
    <property type="entry name" value="NUDIX_hydrolase_CS"/>
</dbReference>
<sequence>MDFEKSCGAVVYSSINGDLEFLIVKHRLSTHWGFPKGHVEKDETEEETALREIYEETGLKVKLDNNFRISTKYHPRKNTLKEVVYFLGESNTKSVKLQEEEIGEHMWVDFNTAMNLLTFKNDKKMIKKVRDFLNINA</sequence>
<dbReference type="PROSITE" id="PS00893">
    <property type="entry name" value="NUDIX_BOX"/>
    <property type="match status" value="1"/>
</dbReference>
<proteinExistence type="inferred from homology"/>
<dbReference type="SUPFAM" id="SSF55811">
    <property type="entry name" value="Nudix"/>
    <property type="match status" value="1"/>
</dbReference>
<dbReference type="CDD" id="cd03428">
    <property type="entry name" value="NUDIX_Ap4A_Nudt2"/>
    <property type="match status" value="1"/>
</dbReference>
<protein>
    <recommendedName>
        <fullName evidence="2">Bis(5'-nucleosyl)-tetraphosphatase [asymmetrical]</fullName>
    </recommendedName>
    <alternativeName>
        <fullName evidence="5">Diadenosine 5',5'''-P1,P4-tetraphosphate asymmetrical hydrolase</fullName>
    </alternativeName>
</protein>
<evidence type="ECO:0000256" key="4">
    <source>
        <dbReference type="ARBA" id="ARBA00022801"/>
    </source>
</evidence>
<accession>A0A4U9R0R4</accession>
<evidence type="ECO:0000313" key="8">
    <source>
        <dbReference type="EMBL" id="VTQ82260.1"/>
    </source>
</evidence>
<dbReference type="RefSeq" id="WP_138208989.1">
    <property type="nucleotide sequence ID" value="NZ_CBCRUQ010000011.1"/>
</dbReference>
<dbReference type="AlphaFoldDB" id="A0A4U9R0R4"/>
<comment type="similarity">
    <text evidence="1 6">Belongs to the Nudix hydrolase family.</text>
</comment>
<dbReference type="InterPro" id="IPR051325">
    <property type="entry name" value="Nudix_hydrolase_domain"/>
</dbReference>
<dbReference type="OrthoDB" id="9816289at2"/>
<dbReference type="InterPro" id="IPR015797">
    <property type="entry name" value="NUDIX_hydrolase-like_dom_sf"/>
</dbReference>
<dbReference type="Gene3D" id="3.90.79.10">
    <property type="entry name" value="Nucleoside Triphosphate Pyrophosphohydrolase"/>
    <property type="match status" value="1"/>
</dbReference>
<dbReference type="GO" id="GO:0006754">
    <property type="term" value="P:ATP biosynthetic process"/>
    <property type="evidence" value="ECO:0007669"/>
    <property type="project" value="TreeGrafter"/>
</dbReference>
<evidence type="ECO:0000256" key="3">
    <source>
        <dbReference type="ARBA" id="ARBA00022741"/>
    </source>
</evidence>
<dbReference type="Proteomes" id="UP000308489">
    <property type="component" value="Chromosome 1"/>
</dbReference>
<dbReference type="Pfam" id="PF00293">
    <property type="entry name" value="NUDIX"/>
    <property type="match status" value="1"/>
</dbReference>
<dbReference type="InterPro" id="IPR003565">
    <property type="entry name" value="Tetra_PHTase"/>
</dbReference>
<evidence type="ECO:0000256" key="6">
    <source>
        <dbReference type="RuleBase" id="RU003476"/>
    </source>
</evidence>
<dbReference type="GO" id="GO:0006167">
    <property type="term" value="P:AMP biosynthetic process"/>
    <property type="evidence" value="ECO:0007669"/>
    <property type="project" value="TreeGrafter"/>
</dbReference>
<evidence type="ECO:0000256" key="2">
    <source>
        <dbReference type="ARBA" id="ARBA00018911"/>
    </source>
</evidence>
<keyword evidence="3" id="KW-0547">Nucleotide-binding</keyword>
<dbReference type="EMBL" id="LR590481">
    <property type="protein sequence ID" value="VTQ82260.1"/>
    <property type="molecule type" value="Genomic_DNA"/>
</dbReference>
<dbReference type="KEGG" id="hhw:NCTC503_00145"/>
<gene>
    <name evidence="8" type="primary">MutT</name>
    <name evidence="8" type="ORF">NCTC503_00145</name>
</gene>